<name>A0A285ECK4_9ACTN</name>
<reference evidence="3 4" key="1">
    <citation type="submission" date="2017-09" db="EMBL/GenBank/DDBJ databases">
        <authorList>
            <person name="Ehlers B."/>
            <person name="Leendertz F.H."/>
        </authorList>
    </citation>
    <scope>NUCLEOTIDE SEQUENCE [LARGE SCALE GENOMIC DNA]</scope>
    <source>
        <strain evidence="3 4">DSM 46844</strain>
    </source>
</reference>
<protein>
    <submittedName>
        <fullName evidence="3">GDSL-like Lipase/Acylhydrolase family protein</fullName>
    </submittedName>
</protein>
<keyword evidence="3" id="KW-0378">Hydrolase</keyword>
<evidence type="ECO:0000256" key="1">
    <source>
        <dbReference type="SAM" id="MobiDB-lite"/>
    </source>
</evidence>
<dbReference type="EMBL" id="OBDO01000002">
    <property type="protein sequence ID" value="SNX95806.1"/>
    <property type="molecule type" value="Genomic_DNA"/>
</dbReference>
<feature type="region of interest" description="Disordered" evidence="1">
    <location>
        <begin position="1"/>
        <end position="22"/>
    </location>
</feature>
<dbReference type="AlphaFoldDB" id="A0A285ECK4"/>
<dbReference type="Gene3D" id="3.40.50.1110">
    <property type="entry name" value="SGNH hydrolase"/>
    <property type="match status" value="1"/>
</dbReference>
<sequence length="278" mass="27714">MHGTSGATLARVTTTRARGGPAGGRLRLVAAALGVLLALPSCDDGTAEGAAPTSATATSPAPAAPAAPSSTAPAASAPTGPPASATPEPSESSAGTETASGLRFAVVGDSITAGFAAVEGATVNDRSSWIPFAVQHRRLDFVGGYAVPGATTAVMRDGVSRVDADVLVVMGGTNDLGEDVPWEVIRDNLVQIVEIAGVPTVLLSAIPPRDDEATGVLQLNAQLAELAIEQGWGFVDPWSGMSDDGSWIAGASDDGIHPVEQVVSLVGERLAAAMSGSG</sequence>
<proteinExistence type="predicted"/>
<feature type="region of interest" description="Disordered" evidence="1">
    <location>
        <begin position="45"/>
        <end position="98"/>
    </location>
</feature>
<gene>
    <name evidence="3" type="ORF">SAMN06893097_102510</name>
</gene>
<dbReference type="PANTHER" id="PTHR30383">
    <property type="entry name" value="THIOESTERASE 1/PROTEASE 1/LYSOPHOSPHOLIPASE L1"/>
    <property type="match status" value="1"/>
</dbReference>
<evidence type="ECO:0000313" key="4">
    <source>
        <dbReference type="Proteomes" id="UP000219514"/>
    </source>
</evidence>
<dbReference type="InterPro" id="IPR013830">
    <property type="entry name" value="SGNH_hydro"/>
</dbReference>
<feature type="domain" description="SGNH hydrolase-type esterase" evidence="2">
    <location>
        <begin position="106"/>
        <end position="258"/>
    </location>
</feature>
<accession>A0A285ECK4</accession>
<organism evidence="3 4">
    <name type="scientific">Geodermatophilus sabuli</name>
    <dbReference type="NCBI Taxonomy" id="1564158"/>
    <lineage>
        <taxon>Bacteria</taxon>
        <taxon>Bacillati</taxon>
        <taxon>Actinomycetota</taxon>
        <taxon>Actinomycetes</taxon>
        <taxon>Geodermatophilales</taxon>
        <taxon>Geodermatophilaceae</taxon>
        <taxon>Geodermatophilus</taxon>
    </lineage>
</organism>
<dbReference type="Pfam" id="PF13472">
    <property type="entry name" value="Lipase_GDSL_2"/>
    <property type="match status" value="1"/>
</dbReference>
<dbReference type="InterPro" id="IPR036514">
    <property type="entry name" value="SGNH_hydro_sf"/>
</dbReference>
<dbReference type="SUPFAM" id="SSF52266">
    <property type="entry name" value="SGNH hydrolase"/>
    <property type="match status" value="1"/>
</dbReference>
<evidence type="ECO:0000259" key="2">
    <source>
        <dbReference type="Pfam" id="PF13472"/>
    </source>
</evidence>
<dbReference type="InterPro" id="IPR051532">
    <property type="entry name" value="Ester_Hydrolysis_Enzymes"/>
</dbReference>
<evidence type="ECO:0000313" key="3">
    <source>
        <dbReference type="EMBL" id="SNX95806.1"/>
    </source>
</evidence>
<dbReference type="PANTHER" id="PTHR30383:SF5">
    <property type="entry name" value="SGNH HYDROLASE-TYPE ESTERASE DOMAIN-CONTAINING PROTEIN"/>
    <property type="match status" value="1"/>
</dbReference>
<keyword evidence="4" id="KW-1185">Reference proteome</keyword>
<dbReference type="Proteomes" id="UP000219514">
    <property type="component" value="Unassembled WGS sequence"/>
</dbReference>
<feature type="compositionally biased region" description="Low complexity" evidence="1">
    <location>
        <begin position="47"/>
        <end position="94"/>
    </location>
</feature>
<dbReference type="GO" id="GO:0004622">
    <property type="term" value="F:phosphatidylcholine lysophospholipase activity"/>
    <property type="evidence" value="ECO:0007669"/>
    <property type="project" value="TreeGrafter"/>
</dbReference>